<evidence type="ECO:0008006" key="4">
    <source>
        <dbReference type="Google" id="ProtNLM"/>
    </source>
</evidence>
<feature type="chain" id="PRO_5039110296" description="Lipoprotein" evidence="1">
    <location>
        <begin position="21"/>
        <end position="194"/>
    </location>
</feature>
<keyword evidence="1" id="KW-0732">Signal</keyword>
<dbReference type="EMBL" id="BMHY01000007">
    <property type="protein sequence ID" value="GGG76634.1"/>
    <property type="molecule type" value="Genomic_DNA"/>
</dbReference>
<sequence length="194" mass="22349">MRKTFLYSIILLLITLQLGCQNNKSNSNSLANEVTYTSEEKDLIEAINKNNFNKVDPSNYKLTNSIKLLNDEDADRIEYETFIQEPKIPMNNVIMSFYLEPSMLQKLNTSNVFQTNTHNDEKLNILPSGKVQGASLARAFILDPSKIDQTSIHIYKTMYIKISYDSDNKRIEDYYKVSATPSDELESYLKNNTH</sequence>
<feature type="signal peptide" evidence="1">
    <location>
        <begin position="1"/>
        <end position="20"/>
    </location>
</feature>
<proteinExistence type="predicted"/>
<evidence type="ECO:0000313" key="2">
    <source>
        <dbReference type="EMBL" id="GGG76634.1"/>
    </source>
</evidence>
<name>A0A917HEU1_9BACL</name>
<protein>
    <recommendedName>
        <fullName evidence="4">Lipoprotein</fullName>
    </recommendedName>
</protein>
<evidence type="ECO:0000313" key="3">
    <source>
        <dbReference type="Proteomes" id="UP000600247"/>
    </source>
</evidence>
<keyword evidence="3" id="KW-1185">Reference proteome</keyword>
<comment type="caution">
    <text evidence="2">The sequence shown here is derived from an EMBL/GenBank/DDBJ whole genome shotgun (WGS) entry which is preliminary data.</text>
</comment>
<dbReference type="RefSeq" id="WP_188890622.1">
    <property type="nucleotide sequence ID" value="NZ_BMHY01000007.1"/>
</dbReference>
<dbReference type="Proteomes" id="UP000600247">
    <property type="component" value="Unassembled WGS sequence"/>
</dbReference>
<gene>
    <name evidence="2" type="ORF">GCM10010918_36430</name>
</gene>
<accession>A0A917HEU1</accession>
<reference evidence="2 3" key="1">
    <citation type="journal article" date="2014" name="Int. J. Syst. Evol. Microbiol.">
        <title>Complete genome sequence of Corynebacterium casei LMG S-19264T (=DSM 44701T), isolated from a smear-ripened cheese.</title>
        <authorList>
            <consortium name="US DOE Joint Genome Institute (JGI-PGF)"/>
            <person name="Walter F."/>
            <person name="Albersmeier A."/>
            <person name="Kalinowski J."/>
            <person name="Ruckert C."/>
        </authorList>
    </citation>
    <scope>NUCLEOTIDE SEQUENCE [LARGE SCALE GENOMIC DNA]</scope>
    <source>
        <strain evidence="2 3">CGMCC 1.15286</strain>
    </source>
</reference>
<evidence type="ECO:0000256" key="1">
    <source>
        <dbReference type="SAM" id="SignalP"/>
    </source>
</evidence>
<dbReference type="AlphaFoldDB" id="A0A917HEU1"/>
<organism evidence="2 3">
    <name type="scientific">Paenibacillus radicis</name>
    <name type="common">ex Gao et al. 2016</name>
    <dbReference type="NCBI Taxonomy" id="1737354"/>
    <lineage>
        <taxon>Bacteria</taxon>
        <taxon>Bacillati</taxon>
        <taxon>Bacillota</taxon>
        <taxon>Bacilli</taxon>
        <taxon>Bacillales</taxon>
        <taxon>Paenibacillaceae</taxon>
        <taxon>Paenibacillus</taxon>
    </lineage>
</organism>